<sequence>MKASEFHPNLADGFTAHCERCNEKALTLTSWIDWDERVFTCLYQCPRCGNVDWFAFNGEPAEKPEGVDNGYL</sequence>
<protein>
    <submittedName>
        <fullName evidence="1">Uncharacterized protein</fullName>
    </submittedName>
</protein>
<dbReference type="AlphaFoldDB" id="A0A6M3J7H2"/>
<gene>
    <name evidence="2" type="ORF">MM415A00136_0064</name>
    <name evidence="1" type="ORF">MM415B00397_0010</name>
</gene>
<reference evidence="1" key="1">
    <citation type="submission" date="2020-03" db="EMBL/GenBank/DDBJ databases">
        <title>The deep terrestrial virosphere.</title>
        <authorList>
            <person name="Holmfeldt K."/>
            <person name="Nilsson E."/>
            <person name="Simone D."/>
            <person name="Lopez-Fernandez M."/>
            <person name="Wu X."/>
            <person name="de Brujin I."/>
            <person name="Lundin D."/>
            <person name="Andersson A."/>
            <person name="Bertilsson S."/>
            <person name="Dopson M."/>
        </authorList>
    </citation>
    <scope>NUCLEOTIDE SEQUENCE</scope>
    <source>
        <strain evidence="2">MM415A00136</strain>
        <strain evidence="1">MM415B00397</strain>
    </source>
</reference>
<organism evidence="1">
    <name type="scientific">viral metagenome</name>
    <dbReference type="NCBI Taxonomy" id="1070528"/>
    <lineage>
        <taxon>unclassified sequences</taxon>
        <taxon>metagenomes</taxon>
        <taxon>organismal metagenomes</taxon>
    </lineage>
</organism>
<proteinExistence type="predicted"/>
<dbReference type="EMBL" id="MT145195">
    <property type="protein sequence ID" value="QJI05182.1"/>
    <property type="molecule type" value="Genomic_DNA"/>
</dbReference>
<dbReference type="EMBL" id="MT141538">
    <property type="protein sequence ID" value="QJA65398.1"/>
    <property type="molecule type" value="Genomic_DNA"/>
</dbReference>
<name>A0A6M3J7H2_9ZZZZ</name>
<evidence type="ECO:0000313" key="2">
    <source>
        <dbReference type="EMBL" id="QJI05182.1"/>
    </source>
</evidence>
<evidence type="ECO:0000313" key="1">
    <source>
        <dbReference type="EMBL" id="QJA65398.1"/>
    </source>
</evidence>
<accession>A0A6M3J7H2</accession>